<reference evidence="4 5" key="1">
    <citation type="submission" date="2023-03" db="EMBL/GenBank/DDBJ databases">
        <title>Paludisphaera mucosa sp. nov. a novel planctomycete from northern fen.</title>
        <authorList>
            <person name="Ivanova A."/>
        </authorList>
    </citation>
    <scope>NUCLEOTIDE SEQUENCE [LARGE SCALE GENOMIC DNA]</scope>
    <source>
        <strain evidence="4 5">Pla2</strain>
    </source>
</reference>
<keyword evidence="3" id="KW-0732">Signal</keyword>
<evidence type="ECO:0000313" key="5">
    <source>
        <dbReference type="Proteomes" id="UP001216907"/>
    </source>
</evidence>
<feature type="compositionally biased region" description="Low complexity" evidence="2">
    <location>
        <begin position="587"/>
        <end position="614"/>
    </location>
</feature>
<protein>
    <recommendedName>
        <fullName evidence="6">Tetratricopeptide repeat protein</fullName>
    </recommendedName>
</protein>
<dbReference type="SMART" id="SM00028">
    <property type="entry name" value="TPR"/>
    <property type="match status" value="2"/>
</dbReference>
<dbReference type="PROSITE" id="PS50005">
    <property type="entry name" value="TPR"/>
    <property type="match status" value="1"/>
</dbReference>
<dbReference type="InterPro" id="IPR019734">
    <property type="entry name" value="TPR_rpt"/>
</dbReference>
<keyword evidence="5" id="KW-1185">Reference proteome</keyword>
<gene>
    <name evidence="4" type="ORF">PZE19_11825</name>
</gene>
<dbReference type="PROSITE" id="PS51257">
    <property type="entry name" value="PROKAR_LIPOPROTEIN"/>
    <property type="match status" value="1"/>
</dbReference>
<sequence>MGSNRCAGVARAALLGFTSAALAILSGCNYTPPSRTTASVGTFQPGEATAKSKAARAKADARNRRDDVERAAILESSIQLIKSAALKPGGDNFRLATQKLTQYFEGTPPVEYVMKPEVLRFLARQLPRKMMEEIQAQRWSESRDARHIEDCMMYNDIAGRVGGSGDDLARVRRVFDWTVEQVQLVPAGSMGTPQLPQVYARPYDLLLRGMAVESQGFWAERSWMFMALCRQLGVDVGLLTYSRGNTVEPLIPKTGDALSPLGRPRSERPPNIWICAALIDGEAYLFDARVGLPVPGPGGEGVATLRQALADPAILEAMSLPGLSPYETSRATLLASPTRIGVLIDSSQGYYTPKMRLLQGELAGKNRTILFHDPAAQEAHFAEVLGKRLGSVAFWTLPLEVETRLFTDPNFVAATQQSLLFFRGEMPLLYARIKHLRGDLAEAVSDYVSFRFSDNVPFVNNKNMAIPGAIQEGLDAYSSYYLALAHLERKDHRQAELMFRKVLEMLPEPSPNDPPYYMFRWGAHANLGRIYEAQGDPVRAVEHYTAADPTMQYHGNLLRARGLVFRDPMQDVPAPLPAAPKAFTRMAAPAAPAAEAPAPKPAEASKPEAAAPAPSGNPAPPATSNPPAGSGVVE</sequence>
<feature type="signal peptide" evidence="3">
    <location>
        <begin position="1"/>
        <end position="23"/>
    </location>
</feature>
<proteinExistence type="predicted"/>
<feature type="compositionally biased region" description="Low complexity" evidence="2">
    <location>
        <begin position="625"/>
        <end position="634"/>
    </location>
</feature>
<evidence type="ECO:0000313" key="4">
    <source>
        <dbReference type="EMBL" id="MDG3004465.1"/>
    </source>
</evidence>
<evidence type="ECO:0000256" key="1">
    <source>
        <dbReference type="PROSITE-ProRule" id="PRU00339"/>
    </source>
</evidence>
<evidence type="ECO:0000256" key="2">
    <source>
        <dbReference type="SAM" id="MobiDB-lite"/>
    </source>
</evidence>
<dbReference type="RefSeq" id="WP_277860822.1">
    <property type="nucleotide sequence ID" value="NZ_JARRAG010000002.1"/>
</dbReference>
<dbReference type="EMBL" id="JARRAG010000002">
    <property type="protein sequence ID" value="MDG3004465.1"/>
    <property type="molecule type" value="Genomic_DNA"/>
</dbReference>
<accession>A0ABT6FAR0</accession>
<evidence type="ECO:0000256" key="3">
    <source>
        <dbReference type="SAM" id="SignalP"/>
    </source>
</evidence>
<feature type="chain" id="PRO_5045564810" description="Tetratricopeptide repeat protein" evidence="3">
    <location>
        <begin position="24"/>
        <end position="634"/>
    </location>
</feature>
<keyword evidence="1" id="KW-0802">TPR repeat</keyword>
<evidence type="ECO:0008006" key="6">
    <source>
        <dbReference type="Google" id="ProtNLM"/>
    </source>
</evidence>
<dbReference type="Proteomes" id="UP001216907">
    <property type="component" value="Unassembled WGS sequence"/>
</dbReference>
<comment type="caution">
    <text evidence="4">The sequence shown here is derived from an EMBL/GenBank/DDBJ whole genome shotgun (WGS) entry which is preliminary data.</text>
</comment>
<dbReference type="SUPFAM" id="SSF48452">
    <property type="entry name" value="TPR-like"/>
    <property type="match status" value="1"/>
</dbReference>
<dbReference type="Gene3D" id="1.25.40.10">
    <property type="entry name" value="Tetratricopeptide repeat domain"/>
    <property type="match status" value="1"/>
</dbReference>
<organism evidence="4 5">
    <name type="scientific">Paludisphaera mucosa</name>
    <dbReference type="NCBI Taxonomy" id="3030827"/>
    <lineage>
        <taxon>Bacteria</taxon>
        <taxon>Pseudomonadati</taxon>
        <taxon>Planctomycetota</taxon>
        <taxon>Planctomycetia</taxon>
        <taxon>Isosphaerales</taxon>
        <taxon>Isosphaeraceae</taxon>
        <taxon>Paludisphaera</taxon>
    </lineage>
</organism>
<dbReference type="InterPro" id="IPR011990">
    <property type="entry name" value="TPR-like_helical_dom_sf"/>
</dbReference>
<feature type="region of interest" description="Disordered" evidence="2">
    <location>
        <begin position="587"/>
        <end position="634"/>
    </location>
</feature>
<feature type="compositionally biased region" description="Pro residues" evidence="2">
    <location>
        <begin position="615"/>
        <end position="624"/>
    </location>
</feature>
<feature type="repeat" description="TPR" evidence="1">
    <location>
        <begin position="476"/>
        <end position="509"/>
    </location>
</feature>
<name>A0ABT6FAR0_9BACT</name>